<dbReference type="EMBL" id="MN739749">
    <property type="protein sequence ID" value="QHT24836.1"/>
    <property type="molecule type" value="Genomic_DNA"/>
</dbReference>
<keyword evidence="5" id="KW-0067">ATP-binding</keyword>
<evidence type="ECO:0000256" key="9">
    <source>
        <dbReference type="SAM" id="MobiDB-lite"/>
    </source>
</evidence>
<evidence type="ECO:0000256" key="7">
    <source>
        <dbReference type="ARBA" id="ARBA00023146"/>
    </source>
</evidence>
<dbReference type="PRINTS" id="PR00982">
    <property type="entry name" value="TRNASYNTHLYS"/>
</dbReference>
<dbReference type="PANTHER" id="PTHR42918">
    <property type="entry name" value="LYSYL-TRNA SYNTHETASE"/>
    <property type="match status" value="1"/>
</dbReference>
<keyword evidence="4" id="KW-0547">Nucleotide-binding</keyword>
<dbReference type="InterPro" id="IPR044136">
    <property type="entry name" value="Lys-tRNA-ligase_II_N"/>
</dbReference>
<dbReference type="InterPro" id="IPR018149">
    <property type="entry name" value="Lys-tRNA-synth_II_C"/>
</dbReference>
<evidence type="ECO:0000313" key="11">
    <source>
        <dbReference type="EMBL" id="QHT24836.1"/>
    </source>
</evidence>
<evidence type="ECO:0000256" key="2">
    <source>
        <dbReference type="ARBA" id="ARBA00013166"/>
    </source>
</evidence>
<evidence type="ECO:0000256" key="5">
    <source>
        <dbReference type="ARBA" id="ARBA00022840"/>
    </source>
</evidence>
<keyword evidence="3" id="KW-0436">Ligase</keyword>
<dbReference type="InterPro" id="IPR004364">
    <property type="entry name" value="Aa-tRNA-synt_II"/>
</dbReference>
<evidence type="ECO:0000256" key="3">
    <source>
        <dbReference type="ARBA" id="ARBA00022598"/>
    </source>
</evidence>
<comment type="similarity">
    <text evidence="1">Belongs to the class-II aminoacyl-tRNA synthetase family.</text>
</comment>
<dbReference type="SUPFAM" id="SSF50249">
    <property type="entry name" value="Nucleic acid-binding proteins"/>
    <property type="match status" value="1"/>
</dbReference>
<feature type="region of interest" description="Disordered" evidence="9">
    <location>
        <begin position="1"/>
        <end position="23"/>
    </location>
</feature>
<dbReference type="GO" id="GO:0006430">
    <property type="term" value="P:lysyl-tRNA aminoacylation"/>
    <property type="evidence" value="ECO:0007669"/>
    <property type="project" value="InterPro"/>
</dbReference>
<dbReference type="InterPro" id="IPR004365">
    <property type="entry name" value="NA-bd_OB_tRNA"/>
</dbReference>
<dbReference type="Pfam" id="PF00152">
    <property type="entry name" value="tRNA-synt_2"/>
    <property type="match status" value="1"/>
</dbReference>
<evidence type="ECO:0000256" key="4">
    <source>
        <dbReference type="ARBA" id="ARBA00022741"/>
    </source>
</evidence>
<dbReference type="HAMAP" id="MF_00252">
    <property type="entry name" value="Lys_tRNA_synth_class2"/>
    <property type="match status" value="1"/>
</dbReference>
<dbReference type="AlphaFoldDB" id="A0A6C0E6P0"/>
<proteinExistence type="inferred from homology"/>
<dbReference type="InterPro" id="IPR002313">
    <property type="entry name" value="Lys-tRNA-ligase_II"/>
</dbReference>
<feature type="domain" description="Aminoacyl-transfer RNA synthetases class-II family profile" evidence="10">
    <location>
        <begin position="206"/>
        <end position="523"/>
    </location>
</feature>
<dbReference type="GO" id="GO:0005829">
    <property type="term" value="C:cytosol"/>
    <property type="evidence" value="ECO:0007669"/>
    <property type="project" value="TreeGrafter"/>
</dbReference>
<organism evidence="11">
    <name type="scientific">viral metagenome</name>
    <dbReference type="NCBI Taxonomy" id="1070528"/>
    <lineage>
        <taxon>unclassified sequences</taxon>
        <taxon>metagenomes</taxon>
        <taxon>organismal metagenomes</taxon>
    </lineage>
</organism>
<dbReference type="CDD" id="cd04322">
    <property type="entry name" value="LysRS_N"/>
    <property type="match status" value="1"/>
</dbReference>
<evidence type="ECO:0000256" key="8">
    <source>
        <dbReference type="ARBA" id="ARBA00048573"/>
    </source>
</evidence>
<dbReference type="NCBIfam" id="TIGR00499">
    <property type="entry name" value="lysS_bact"/>
    <property type="match status" value="1"/>
</dbReference>
<evidence type="ECO:0000259" key="10">
    <source>
        <dbReference type="PROSITE" id="PS50862"/>
    </source>
</evidence>
<dbReference type="EC" id="6.1.1.6" evidence="2"/>
<dbReference type="InterPro" id="IPR012340">
    <property type="entry name" value="NA-bd_OB-fold"/>
</dbReference>
<name>A0A6C0E6P0_9ZZZZ</name>
<dbReference type="InterPro" id="IPR045864">
    <property type="entry name" value="aa-tRNA-synth_II/BPL/LPL"/>
</dbReference>
<sequence>MATPEEKKRHQEIAEGNKPEGNKHYQLQVSKLTDDSYPGAFVSEHQRISIEDFIIKYSNLEPNQENKTVYYSIWGRTHTQRPAGKHIIFIDLVRGDQKLQVMVWDQEYYDQQEFKKLCSTISRGDIIGLEGYPYKTKQGELSIRATKIQILTPCLQQIPKKFSQKTGEKTINAEELSAFFGFSDKEKRFRERYLDLVINDEVYRTLMIRSQLIAFLRFSLINWNFLELETPVLNMIAGGASATPFVTHHNDLNTGMYLRIATELPLKMAVVGGFEKVFELGRVFRNEGIDSTHNPEFTSLELYQADANHETMMMLIETMLPKLAYHFHGQREVPYQDKVINWDGPYRRIDIMTFLTEKFPDFPKIDSPSLTDDLKQFCVDNDVPMPAAQTSAKFFDKIIGKFIEPLCQDPTFICGHPVIMSPLAKPDKHRPGLTERFELFVAGMEIANGFSELNDPRIQLKNFEDQMAQKLAGDTEAQGVIDTNYIKALEIGLPPCGGLGIGIDRLVMFMTNQSDIREVIMFPTMK</sequence>
<comment type="catalytic activity">
    <reaction evidence="8">
        <text>tRNA(Lys) + L-lysine + ATP = L-lysyl-tRNA(Lys) + AMP + diphosphate</text>
        <dbReference type="Rhea" id="RHEA:20792"/>
        <dbReference type="Rhea" id="RHEA-COMP:9696"/>
        <dbReference type="Rhea" id="RHEA-COMP:9697"/>
        <dbReference type="ChEBI" id="CHEBI:30616"/>
        <dbReference type="ChEBI" id="CHEBI:32551"/>
        <dbReference type="ChEBI" id="CHEBI:33019"/>
        <dbReference type="ChEBI" id="CHEBI:78442"/>
        <dbReference type="ChEBI" id="CHEBI:78529"/>
        <dbReference type="ChEBI" id="CHEBI:456215"/>
        <dbReference type="EC" id="6.1.1.6"/>
    </reaction>
</comment>
<accession>A0A6C0E6P0</accession>
<dbReference type="FunFam" id="2.40.50.140:FF:000050">
    <property type="entry name" value="Lysine--tRNA ligase"/>
    <property type="match status" value="1"/>
</dbReference>
<evidence type="ECO:0000256" key="6">
    <source>
        <dbReference type="ARBA" id="ARBA00022917"/>
    </source>
</evidence>
<dbReference type="Pfam" id="PF01336">
    <property type="entry name" value="tRNA_anti-codon"/>
    <property type="match status" value="1"/>
</dbReference>
<dbReference type="GO" id="GO:0004824">
    <property type="term" value="F:lysine-tRNA ligase activity"/>
    <property type="evidence" value="ECO:0007669"/>
    <property type="project" value="UniProtKB-EC"/>
</dbReference>
<protein>
    <recommendedName>
        <fullName evidence="2">lysine--tRNA ligase</fullName>
        <ecNumber evidence="2">6.1.1.6</ecNumber>
    </recommendedName>
</protein>
<keyword evidence="6" id="KW-0648">Protein biosynthesis</keyword>
<evidence type="ECO:0000256" key="1">
    <source>
        <dbReference type="ARBA" id="ARBA00008226"/>
    </source>
</evidence>
<dbReference type="PROSITE" id="PS50862">
    <property type="entry name" value="AA_TRNA_LIGASE_II"/>
    <property type="match status" value="1"/>
</dbReference>
<dbReference type="Gene3D" id="3.30.930.10">
    <property type="entry name" value="Bira Bifunctional Protein, Domain 2"/>
    <property type="match status" value="1"/>
</dbReference>
<dbReference type="InterPro" id="IPR006195">
    <property type="entry name" value="aa-tRNA-synth_II"/>
</dbReference>
<dbReference type="GO" id="GO:0000049">
    <property type="term" value="F:tRNA binding"/>
    <property type="evidence" value="ECO:0007669"/>
    <property type="project" value="TreeGrafter"/>
</dbReference>
<dbReference type="Gene3D" id="2.40.50.140">
    <property type="entry name" value="Nucleic acid-binding proteins"/>
    <property type="match status" value="1"/>
</dbReference>
<reference evidence="11" key="1">
    <citation type="journal article" date="2020" name="Nature">
        <title>Giant virus diversity and host interactions through global metagenomics.</title>
        <authorList>
            <person name="Schulz F."/>
            <person name="Roux S."/>
            <person name="Paez-Espino D."/>
            <person name="Jungbluth S."/>
            <person name="Walsh D.A."/>
            <person name="Denef V.J."/>
            <person name="McMahon K.D."/>
            <person name="Konstantinidis K.T."/>
            <person name="Eloe-Fadrosh E.A."/>
            <person name="Kyrpides N.C."/>
            <person name="Woyke T."/>
        </authorList>
    </citation>
    <scope>NUCLEOTIDE SEQUENCE</scope>
    <source>
        <strain evidence="11">GVMAG-M-3300023179-150</strain>
    </source>
</reference>
<dbReference type="SUPFAM" id="SSF55681">
    <property type="entry name" value="Class II aaRS and biotin synthetases"/>
    <property type="match status" value="1"/>
</dbReference>
<dbReference type="GO" id="GO:0005524">
    <property type="term" value="F:ATP binding"/>
    <property type="evidence" value="ECO:0007669"/>
    <property type="project" value="UniProtKB-KW"/>
</dbReference>
<dbReference type="NCBIfam" id="NF001756">
    <property type="entry name" value="PRK00484.1"/>
    <property type="match status" value="1"/>
</dbReference>
<dbReference type="PANTHER" id="PTHR42918:SF9">
    <property type="entry name" value="LYSINE--TRNA LIGASE"/>
    <property type="match status" value="1"/>
</dbReference>
<dbReference type="CDD" id="cd00775">
    <property type="entry name" value="LysRS_core"/>
    <property type="match status" value="1"/>
</dbReference>
<keyword evidence="7" id="KW-0030">Aminoacyl-tRNA synthetase</keyword>